<evidence type="ECO:0000313" key="1">
    <source>
        <dbReference type="EMBL" id="GFQ89425.1"/>
    </source>
</evidence>
<comment type="caution">
    <text evidence="1">The sequence shown here is derived from an EMBL/GenBank/DDBJ whole genome shotgun (WGS) entry which is preliminary data.</text>
</comment>
<dbReference type="Proteomes" id="UP000887116">
    <property type="component" value="Unassembled WGS sequence"/>
</dbReference>
<organism evidence="1 2">
    <name type="scientific">Trichonephila clavata</name>
    <name type="common">Joro spider</name>
    <name type="synonym">Nephila clavata</name>
    <dbReference type="NCBI Taxonomy" id="2740835"/>
    <lineage>
        <taxon>Eukaryota</taxon>
        <taxon>Metazoa</taxon>
        <taxon>Ecdysozoa</taxon>
        <taxon>Arthropoda</taxon>
        <taxon>Chelicerata</taxon>
        <taxon>Arachnida</taxon>
        <taxon>Araneae</taxon>
        <taxon>Araneomorphae</taxon>
        <taxon>Entelegynae</taxon>
        <taxon>Araneoidea</taxon>
        <taxon>Nephilidae</taxon>
        <taxon>Trichonephila</taxon>
    </lineage>
</organism>
<keyword evidence="2" id="KW-1185">Reference proteome</keyword>
<proteinExistence type="predicted"/>
<name>A0A8X6FU15_TRICU</name>
<evidence type="ECO:0000313" key="2">
    <source>
        <dbReference type="Proteomes" id="UP000887116"/>
    </source>
</evidence>
<sequence length="84" mass="9406">MRAPALTLSCQDKGMATIRCANRVSWIRSLLGKCILQNSNGNIPTRIILPSSPGDTINLDLLRWCSPFSQRENRDVFFLSLILS</sequence>
<protein>
    <submittedName>
        <fullName evidence="1">Uncharacterized protein</fullName>
    </submittedName>
</protein>
<dbReference type="AlphaFoldDB" id="A0A8X6FU15"/>
<reference evidence="1" key="1">
    <citation type="submission" date="2020-07" db="EMBL/GenBank/DDBJ databases">
        <title>Multicomponent nature underlies the extraordinary mechanical properties of spider dragline silk.</title>
        <authorList>
            <person name="Kono N."/>
            <person name="Nakamura H."/>
            <person name="Mori M."/>
            <person name="Yoshida Y."/>
            <person name="Ohtoshi R."/>
            <person name="Malay A.D."/>
            <person name="Moran D.A.P."/>
            <person name="Tomita M."/>
            <person name="Numata K."/>
            <person name="Arakawa K."/>
        </authorList>
    </citation>
    <scope>NUCLEOTIDE SEQUENCE</scope>
</reference>
<dbReference type="EMBL" id="BMAO01003676">
    <property type="protein sequence ID" value="GFQ89425.1"/>
    <property type="molecule type" value="Genomic_DNA"/>
</dbReference>
<gene>
    <name evidence="1" type="ORF">TNCT_173881</name>
</gene>
<accession>A0A8X6FU15</accession>